<keyword evidence="3" id="KW-1185">Reference proteome</keyword>
<evidence type="ECO:0000256" key="1">
    <source>
        <dbReference type="SAM" id="MobiDB-lite"/>
    </source>
</evidence>
<feature type="region of interest" description="Disordered" evidence="1">
    <location>
        <begin position="136"/>
        <end position="177"/>
    </location>
</feature>
<sequence length="177" mass="18890">MYGRAGLDRFRKAQTSEPFAVTANSGIKTAMSPALREAVHPTAASANQAQGSYLLNQHQNSQNIAKRPFPMDVPLTSVPTQHATPVGGGQSTWQPPDWAIEPRHGVYYLEVLKDGESGGIYDDVYGESLSVKVGSSWAHKPVASGSREASPSIIGRNTSGSESTLVSDDDDDDDLFG</sequence>
<proteinExistence type="predicted"/>
<evidence type="ECO:0000313" key="3">
    <source>
        <dbReference type="Proteomes" id="UP001567538"/>
    </source>
</evidence>
<feature type="compositionally biased region" description="Polar residues" evidence="1">
    <location>
        <begin position="155"/>
        <end position="166"/>
    </location>
</feature>
<protein>
    <submittedName>
        <fullName evidence="2">SMAD/FHA domain-containing protein</fullName>
    </submittedName>
</protein>
<evidence type="ECO:0000313" key="2">
    <source>
        <dbReference type="EMBL" id="KAL1559969.1"/>
    </source>
</evidence>
<comment type="caution">
    <text evidence="2">The sequence shown here is derived from an EMBL/GenBank/DDBJ whole genome shotgun (WGS) entry which is preliminary data.</text>
</comment>
<dbReference type="AlphaFoldDB" id="A0ABD1HU04"/>
<dbReference type="EMBL" id="JBEAFC010000004">
    <property type="protein sequence ID" value="KAL1559969.1"/>
    <property type="molecule type" value="Genomic_DNA"/>
</dbReference>
<dbReference type="Proteomes" id="UP001567538">
    <property type="component" value="Unassembled WGS sequence"/>
</dbReference>
<organism evidence="2 3">
    <name type="scientific">Salvia divinorum</name>
    <name type="common">Maria pastora</name>
    <name type="synonym">Diviner's sage</name>
    <dbReference type="NCBI Taxonomy" id="28513"/>
    <lineage>
        <taxon>Eukaryota</taxon>
        <taxon>Viridiplantae</taxon>
        <taxon>Streptophyta</taxon>
        <taxon>Embryophyta</taxon>
        <taxon>Tracheophyta</taxon>
        <taxon>Spermatophyta</taxon>
        <taxon>Magnoliopsida</taxon>
        <taxon>eudicotyledons</taxon>
        <taxon>Gunneridae</taxon>
        <taxon>Pentapetalae</taxon>
        <taxon>asterids</taxon>
        <taxon>lamiids</taxon>
        <taxon>Lamiales</taxon>
        <taxon>Lamiaceae</taxon>
        <taxon>Nepetoideae</taxon>
        <taxon>Mentheae</taxon>
        <taxon>Salviinae</taxon>
        <taxon>Salvia</taxon>
        <taxon>Salvia subgen. Calosphace</taxon>
    </lineage>
</organism>
<gene>
    <name evidence="2" type="ORF">AAHA92_10245</name>
</gene>
<reference evidence="2 3" key="1">
    <citation type="submission" date="2024-06" db="EMBL/GenBank/DDBJ databases">
        <title>A chromosome level genome sequence of Diviner's sage (Salvia divinorum).</title>
        <authorList>
            <person name="Ford S.A."/>
            <person name="Ro D.-K."/>
            <person name="Ness R.W."/>
            <person name="Phillips M.A."/>
        </authorList>
    </citation>
    <scope>NUCLEOTIDE SEQUENCE [LARGE SCALE GENOMIC DNA]</scope>
    <source>
        <strain evidence="2">SAF-2024a</strain>
        <tissue evidence="2">Leaf</tissue>
    </source>
</reference>
<accession>A0ABD1HU04</accession>
<name>A0ABD1HU04_SALDI</name>
<feature type="compositionally biased region" description="Acidic residues" evidence="1">
    <location>
        <begin position="167"/>
        <end position="177"/>
    </location>
</feature>